<evidence type="ECO:0000256" key="4">
    <source>
        <dbReference type="ARBA" id="ARBA00022801"/>
    </source>
</evidence>
<name>A0A921YMM1_MANSE</name>
<evidence type="ECO:0000256" key="1">
    <source>
        <dbReference type="ARBA" id="ARBA00004477"/>
    </source>
</evidence>
<dbReference type="GO" id="GO:0005789">
    <property type="term" value="C:endoplasmic reticulum membrane"/>
    <property type="evidence" value="ECO:0007669"/>
    <property type="project" value="UniProtKB-SubCell"/>
</dbReference>
<keyword evidence="8" id="KW-0342">GTP-binding</keyword>
<evidence type="ECO:0000256" key="9">
    <source>
        <dbReference type="ARBA" id="ARBA00023136"/>
    </source>
</evidence>
<gene>
    <name evidence="15" type="ORF">O3G_MSEX002086</name>
</gene>
<feature type="domain" description="GB1/RHD3-type G" evidence="14">
    <location>
        <begin position="1"/>
        <end position="190"/>
    </location>
</feature>
<dbReference type="Pfam" id="PF02263">
    <property type="entry name" value="GBP"/>
    <property type="match status" value="1"/>
</dbReference>
<feature type="region of interest" description="Disordered" evidence="12">
    <location>
        <begin position="407"/>
        <end position="427"/>
    </location>
</feature>
<keyword evidence="5" id="KW-0256">Endoplasmic reticulum</keyword>
<keyword evidence="7 13" id="KW-1133">Transmembrane helix</keyword>
<evidence type="ECO:0000256" key="10">
    <source>
        <dbReference type="ARBA" id="ARBA00049117"/>
    </source>
</evidence>
<evidence type="ECO:0000256" key="3">
    <source>
        <dbReference type="ARBA" id="ARBA00022741"/>
    </source>
</evidence>
<proteinExistence type="inferred from homology"/>
<evidence type="ECO:0000256" key="2">
    <source>
        <dbReference type="ARBA" id="ARBA00022692"/>
    </source>
</evidence>
<evidence type="ECO:0000256" key="7">
    <source>
        <dbReference type="ARBA" id="ARBA00022989"/>
    </source>
</evidence>
<evidence type="ECO:0000256" key="13">
    <source>
        <dbReference type="SAM" id="Phobius"/>
    </source>
</evidence>
<organism evidence="15 16">
    <name type="scientific">Manduca sexta</name>
    <name type="common">Tobacco hawkmoth</name>
    <name type="synonym">Tobacco hornworm</name>
    <dbReference type="NCBI Taxonomy" id="7130"/>
    <lineage>
        <taxon>Eukaryota</taxon>
        <taxon>Metazoa</taxon>
        <taxon>Ecdysozoa</taxon>
        <taxon>Arthropoda</taxon>
        <taxon>Hexapoda</taxon>
        <taxon>Insecta</taxon>
        <taxon>Pterygota</taxon>
        <taxon>Neoptera</taxon>
        <taxon>Endopterygota</taxon>
        <taxon>Lepidoptera</taxon>
        <taxon>Glossata</taxon>
        <taxon>Ditrysia</taxon>
        <taxon>Bombycoidea</taxon>
        <taxon>Sphingidae</taxon>
        <taxon>Sphinginae</taxon>
        <taxon>Sphingini</taxon>
        <taxon>Manduca</taxon>
    </lineage>
</organism>
<evidence type="ECO:0000256" key="6">
    <source>
        <dbReference type="ARBA" id="ARBA00022842"/>
    </source>
</evidence>
<reference evidence="15" key="1">
    <citation type="journal article" date="2016" name="Insect Biochem. Mol. Biol.">
        <title>Multifaceted biological insights from a draft genome sequence of the tobacco hornworm moth, Manduca sexta.</title>
        <authorList>
            <person name="Kanost M.R."/>
            <person name="Arrese E.L."/>
            <person name="Cao X."/>
            <person name="Chen Y.R."/>
            <person name="Chellapilla S."/>
            <person name="Goldsmith M.R."/>
            <person name="Grosse-Wilde E."/>
            <person name="Heckel D.G."/>
            <person name="Herndon N."/>
            <person name="Jiang H."/>
            <person name="Papanicolaou A."/>
            <person name="Qu J."/>
            <person name="Soulages J.L."/>
            <person name="Vogel H."/>
            <person name="Walters J."/>
            <person name="Waterhouse R.M."/>
            <person name="Ahn S.J."/>
            <person name="Almeida F.C."/>
            <person name="An C."/>
            <person name="Aqrawi P."/>
            <person name="Bretschneider A."/>
            <person name="Bryant W.B."/>
            <person name="Bucks S."/>
            <person name="Chao H."/>
            <person name="Chevignon G."/>
            <person name="Christen J.M."/>
            <person name="Clarke D.F."/>
            <person name="Dittmer N.T."/>
            <person name="Ferguson L.C.F."/>
            <person name="Garavelou S."/>
            <person name="Gordon K.H.J."/>
            <person name="Gunaratna R.T."/>
            <person name="Han Y."/>
            <person name="Hauser F."/>
            <person name="He Y."/>
            <person name="Heidel-Fischer H."/>
            <person name="Hirsh A."/>
            <person name="Hu Y."/>
            <person name="Jiang H."/>
            <person name="Kalra D."/>
            <person name="Klinner C."/>
            <person name="Konig C."/>
            <person name="Kovar C."/>
            <person name="Kroll A.R."/>
            <person name="Kuwar S.S."/>
            <person name="Lee S.L."/>
            <person name="Lehman R."/>
            <person name="Li K."/>
            <person name="Li Z."/>
            <person name="Liang H."/>
            <person name="Lovelace S."/>
            <person name="Lu Z."/>
            <person name="Mansfield J.H."/>
            <person name="McCulloch K.J."/>
            <person name="Mathew T."/>
            <person name="Morton B."/>
            <person name="Muzny D.M."/>
            <person name="Neunemann D."/>
            <person name="Ongeri F."/>
            <person name="Pauchet Y."/>
            <person name="Pu L.L."/>
            <person name="Pyrousis I."/>
            <person name="Rao X.J."/>
            <person name="Redding A."/>
            <person name="Roesel C."/>
            <person name="Sanchez-Gracia A."/>
            <person name="Schaack S."/>
            <person name="Shukla A."/>
            <person name="Tetreau G."/>
            <person name="Wang Y."/>
            <person name="Xiong G.H."/>
            <person name="Traut W."/>
            <person name="Walsh T.K."/>
            <person name="Worley K.C."/>
            <person name="Wu D."/>
            <person name="Wu W."/>
            <person name="Wu Y.Q."/>
            <person name="Zhang X."/>
            <person name="Zou Z."/>
            <person name="Zucker H."/>
            <person name="Briscoe A.D."/>
            <person name="Burmester T."/>
            <person name="Clem R.J."/>
            <person name="Feyereisen R."/>
            <person name="Grimmelikhuijzen C.J.P."/>
            <person name="Hamodrakas S.J."/>
            <person name="Hansson B.S."/>
            <person name="Huguet E."/>
            <person name="Jermiin L.S."/>
            <person name="Lan Q."/>
            <person name="Lehman H.K."/>
            <person name="Lorenzen M."/>
            <person name="Merzendorfer H."/>
            <person name="Michalopoulos I."/>
            <person name="Morton D.B."/>
            <person name="Muthukrishnan S."/>
            <person name="Oakeshott J.G."/>
            <person name="Palmer W."/>
            <person name="Park Y."/>
            <person name="Passarelli A.L."/>
            <person name="Rozas J."/>
            <person name="Schwartz L.M."/>
            <person name="Smith W."/>
            <person name="Southgate A."/>
            <person name="Vilcinskas A."/>
            <person name="Vogt R."/>
            <person name="Wang P."/>
            <person name="Werren J."/>
            <person name="Yu X.Q."/>
            <person name="Zhou J.J."/>
            <person name="Brown S.J."/>
            <person name="Scherer S.E."/>
            <person name="Richards S."/>
            <person name="Blissard G.W."/>
        </authorList>
    </citation>
    <scope>NUCLEOTIDE SEQUENCE</scope>
</reference>
<dbReference type="EMBL" id="JH668290">
    <property type="protein sequence ID" value="KAG6442014.1"/>
    <property type="molecule type" value="Genomic_DNA"/>
</dbReference>
<dbReference type="Proteomes" id="UP000791440">
    <property type="component" value="Unassembled WGS sequence"/>
</dbReference>
<dbReference type="PROSITE" id="PS51715">
    <property type="entry name" value="G_GB1_RHD3"/>
    <property type="match status" value="1"/>
</dbReference>
<dbReference type="InterPro" id="IPR015894">
    <property type="entry name" value="Guanylate-bd_N"/>
</dbReference>
<comment type="similarity">
    <text evidence="11">Belongs to the TRAFAC class dynamin-like GTPase superfamily. GB1/RHD3 GTPase family.</text>
</comment>
<protein>
    <recommendedName>
        <fullName evidence="14">GB1/RHD3-type G domain-containing protein</fullName>
    </recommendedName>
</protein>
<evidence type="ECO:0000256" key="11">
    <source>
        <dbReference type="PROSITE-ProRule" id="PRU01052"/>
    </source>
</evidence>
<evidence type="ECO:0000256" key="5">
    <source>
        <dbReference type="ARBA" id="ARBA00022824"/>
    </source>
</evidence>
<reference evidence="15" key="2">
    <citation type="submission" date="2020-12" db="EMBL/GenBank/DDBJ databases">
        <authorList>
            <person name="Kanost M."/>
        </authorList>
    </citation>
    <scope>NUCLEOTIDE SEQUENCE</scope>
</reference>
<comment type="subcellular location">
    <subcellularLocation>
        <location evidence="1">Endoplasmic reticulum membrane</location>
        <topology evidence="1">Multi-pass membrane protein</topology>
    </subcellularLocation>
</comment>
<evidence type="ECO:0000259" key="14">
    <source>
        <dbReference type="PROSITE" id="PS51715"/>
    </source>
</evidence>
<comment type="catalytic activity">
    <reaction evidence="10">
        <text>GTP + H2O = GDP + phosphate + H(+)</text>
        <dbReference type="Rhea" id="RHEA:19669"/>
        <dbReference type="ChEBI" id="CHEBI:15377"/>
        <dbReference type="ChEBI" id="CHEBI:15378"/>
        <dbReference type="ChEBI" id="CHEBI:37565"/>
        <dbReference type="ChEBI" id="CHEBI:43474"/>
        <dbReference type="ChEBI" id="CHEBI:58189"/>
    </reaction>
    <physiologicalReaction direction="left-to-right" evidence="10">
        <dbReference type="Rhea" id="RHEA:19670"/>
    </physiologicalReaction>
</comment>
<keyword evidence="3" id="KW-0547">Nucleotide-binding</keyword>
<keyword evidence="2 13" id="KW-0812">Transmembrane</keyword>
<dbReference type="AlphaFoldDB" id="A0A921YMM1"/>
<dbReference type="FunFam" id="1.20.58.420:FF:000001">
    <property type="entry name" value="Atlastin-1 isoform 1"/>
    <property type="match status" value="1"/>
</dbReference>
<evidence type="ECO:0000256" key="12">
    <source>
        <dbReference type="SAM" id="MobiDB-lite"/>
    </source>
</evidence>
<dbReference type="GO" id="GO:0005525">
    <property type="term" value="F:GTP binding"/>
    <property type="evidence" value="ECO:0007669"/>
    <property type="project" value="UniProtKB-KW"/>
</dbReference>
<evidence type="ECO:0000256" key="8">
    <source>
        <dbReference type="ARBA" id="ARBA00023134"/>
    </source>
</evidence>
<keyword evidence="16" id="KW-1185">Reference proteome</keyword>
<keyword evidence="6" id="KW-0460">Magnesium</keyword>
<feature type="transmembrane region" description="Helical" evidence="13">
    <location>
        <begin position="357"/>
        <end position="375"/>
    </location>
</feature>
<dbReference type="GO" id="GO:0003924">
    <property type="term" value="F:GTPase activity"/>
    <property type="evidence" value="ECO:0007669"/>
    <property type="project" value="InterPro"/>
</dbReference>
<keyword evidence="9 13" id="KW-0472">Membrane</keyword>
<accession>A0A921YMM1</accession>
<evidence type="ECO:0000313" key="16">
    <source>
        <dbReference type="Proteomes" id="UP000791440"/>
    </source>
</evidence>
<comment type="caution">
    <text evidence="15">The sequence shown here is derived from an EMBL/GenBank/DDBJ whole genome shotgun (WGS) entry which is preliminary data.</text>
</comment>
<feature type="transmembrane region" description="Helical" evidence="13">
    <location>
        <begin position="331"/>
        <end position="351"/>
    </location>
</feature>
<sequence>MICRCPHVKRRHLSLPYHLQVVVFLMDTQGTFDSESTVKDNATVFALSTMISSVQIYNLSQNIEEDDLQHLQLFTDYGRLAKENSIGKPFQKLQFLIRDWNYPYEYQYGAEGGQMYLSKILQVEERQHEELRNLRMYITSTFDEIACFLMPHPGMTVATHREFNGKLTDISEEFKSELKKLVPMILAPENLVPKLIEGQKVKAKDLLHIFKAYMKVFSGNELPEPKSILEATAEANNLSACAEAQDVYKTLMEEVCGGSRPYIQPHQLEQEHTRIMNKALHAFENKKKMGGDERSSGYKKKLEAELEELYTQYRAHNEGKNLYKMFKTPSVFLMLAVVLFLFSVFADMLGIQSLRNLLQMLAMGCLGMSAVWLYAKLSGRIRETGEWLDETADTVLDLLRNQALGPHANQMHVPPAGPATSQDKKSS</sequence>
<keyword evidence="4" id="KW-0378">Hydrolase</keyword>
<dbReference type="InterPro" id="IPR030386">
    <property type="entry name" value="G_GB1_RHD3_dom"/>
</dbReference>
<dbReference type="PANTHER" id="PTHR10751">
    <property type="entry name" value="GUANYLATE BINDING PROTEIN"/>
    <property type="match status" value="1"/>
</dbReference>
<evidence type="ECO:0000313" key="15">
    <source>
        <dbReference type="EMBL" id="KAG6442014.1"/>
    </source>
</evidence>